<evidence type="ECO:0000256" key="2">
    <source>
        <dbReference type="SAM" id="SignalP"/>
    </source>
</evidence>
<protein>
    <submittedName>
        <fullName evidence="3">Uncharacterized protein</fullName>
    </submittedName>
</protein>
<dbReference type="EMBL" id="CAJPDR010000284">
    <property type="protein sequence ID" value="CAF9930292.1"/>
    <property type="molecule type" value="Genomic_DNA"/>
</dbReference>
<dbReference type="PANTHER" id="PTHR39219:SF1">
    <property type="entry name" value="ER MEMBRANE PROTEIN COMPLEX SUBUNIT 10"/>
    <property type="match status" value="1"/>
</dbReference>
<keyword evidence="4" id="KW-1185">Reference proteome</keyword>
<feature type="signal peptide" evidence="2">
    <location>
        <begin position="1"/>
        <end position="19"/>
    </location>
</feature>
<evidence type="ECO:0000256" key="1">
    <source>
        <dbReference type="SAM" id="MobiDB-lite"/>
    </source>
</evidence>
<name>A0A8H3IJG1_9LECA</name>
<feature type="region of interest" description="Disordered" evidence="1">
    <location>
        <begin position="171"/>
        <end position="195"/>
    </location>
</feature>
<keyword evidence="2" id="KW-0732">Signal</keyword>
<evidence type="ECO:0000313" key="3">
    <source>
        <dbReference type="EMBL" id="CAF9930292.1"/>
    </source>
</evidence>
<gene>
    <name evidence="3" type="ORF">ALECFALPRED_004570</name>
</gene>
<proteinExistence type="predicted"/>
<dbReference type="Pfam" id="PF21203">
    <property type="entry name" value="ECM10"/>
    <property type="match status" value="1"/>
</dbReference>
<organism evidence="3 4">
    <name type="scientific">Alectoria fallacina</name>
    <dbReference type="NCBI Taxonomy" id="1903189"/>
    <lineage>
        <taxon>Eukaryota</taxon>
        <taxon>Fungi</taxon>
        <taxon>Dikarya</taxon>
        <taxon>Ascomycota</taxon>
        <taxon>Pezizomycotina</taxon>
        <taxon>Lecanoromycetes</taxon>
        <taxon>OSLEUM clade</taxon>
        <taxon>Lecanoromycetidae</taxon>
        <taxon>Lecanorales</taxon>
        <taxon>Lecanorineae</taxon>
        <taxon>Parmeliaceae</taxon>
        <taxon>Alectoria</taxon>
    </lineage>
</organism>
<evidence type="ECO:0000313" key="4">
    <source>
        <dbReference type="Proteomes" id="UP000664203"/>
    </source>
</evidence>
<comment type="caution">
    <text evidence="3">The sequence shown here is derived from an EMBL/GenBank/DDBJ whole genome shotgun (WGS) entry which is preliminary data.</text>
</comment>
<dbReference type="AlphaFoldDB" id="A0A8H3IJG1"/>
<reference evidence="3" key="1">
    <citation type="submission" date="2021-03" db="EMBL/GenBank/DDBJ databases">
        <authorList>
            <person name="Tagirdzhanova G."/>
        </authorList>
    </citation>
    <scope>NUCLEOTIDE SEQUENCE</scope>
</reference>
<dbReference type="PANTHER" id="PTHR39219">
    <property type="entry name" value="ER MEMBRANE PROTEIN COMPLEX SUBUNIT 10"/>
    <property type="match status" value="1"/>
</dbReference>
<dbReference type="Proteomes" id="UP000664203">
    <property type="component" value="Unassembled WGS sequence"/>
</dbReference>
<feature type="chain" id="PRO_5034651836" evidence="2">
    <location>
        <begin position="20"/>
        <end position="223"/>
    </location>
</feature>
<sequence>MLFLPALLLSLLTLPYALADTSPPSPALHTATLHALPVTPTPSKPQPLAILIYSPLHPHLSVLKSFTPPANTSDPDSLTSVVIYLDGHIGGEKYRSSVTATYGFHAPYKGRFRIVVDTKGEIVGASWHSYLLKSLPVAGQGKSAERKKKRGDFDILATKTAPSVVFDKEAKGKGGGAATAVGAGPGGPGKENEEEAAEKTFLQKYWWVLLGVAVLAMAGGGDK</sequence>
<accession>A0A8H3IJG1</accession>
<dbReference type="OrthoDB" id="1894652at2759"/>
<feature type="compositionally biased region" description="Gly residues" evidence="1">
    <location>
        <begin position="173"/>
        <end position="189"/>
    </location>
</feature>